<reference evidence="1 2" key="1">
    <citation type="journal article" date="2018" name="Evol. Lett.">
        <title>Horizontal gene cluster transfer increased hallucinogenic mushroom diversity.</title>
        <authorList>
            <person name="Reynolds H.T."/>
            <person name="Vijayakumar V."/>
            <person name="Gluck-Thaler E."/>
            <person name="Korotkin H.B."/>
            <person name="Matheny P.B."/>
            <person name="Slot J.C."/>
        </authorList>
    </citation>
    <scope>NUCLEOTIDE SEQUENCE [LARGE SCALE GENOMIC DNA]</scope>
    <source>
        <strain evidence="1 2">SRW20</strain>
    </source>
</reference>
<organism evidence="1 2">
    <name type="scientific">Gymnopilus dilepis</name>
    <dbReference type="NCBI Taxonomy" id="231916"/>
    <lineage>
        <taxon>Eukaryota</taxon>
        <taxon>Fungi</taxon>
        <taxon>Dikarya</taxon>
        <taxon>Basidiomycota</taxon>
        <taxon>Agaricomycotina</taxon>
        <taxon>Agaricomycetes</taxon>
        <taxon>Agaricomycetidae</taxon>
        <taxon>Agaricales</taxon>
        <taxon>Agaricineae</taxon>
        <taxon>Hymenogastraceae</taxon>
        <taxon>Gymnopilus</taxon>
    </lineage>
</organism>
<dbReference type="AlphaFoldDB" id="A0A409WNH6"/>
<accession>A0A409WNH6</accession>
<evidence type="ECO:0000313" key="2">
    <source>
        <dbReference type="Proteomes" id="UP000284706"/>
    </source>
</evidence>
<protein>
    <submittedName>
        <fullName evidence="1">Uncharacterized protein</fullName>
    </submittedName>
</protein>
<dbReference type="EMBL" id="NHYE01004972">
    <property type="protein sequence ID" value="PPQ80054.1"/>
    <property type="molecule type" value="Genomic_DNA"/>
</dbReference>
<dbReference type="Proteomes" id="UP000284706">
    <property type="component" value="Unassembled WGS sequence"/>
</dbReference>
<name>A0A409WNH6_9AGAR</name>
<evidence type="ECO:0000313" key="1">
    <source>
        <dbReference type="EMBL" id="PPQ80054.1"/>
    </source>
</evidence>
<gene>
    <name evidence="1" type="ORF">CVT26_011509</name>
</gene>
<comment type="caution">
    <text evidence="1">The sequence shown here is derived from an EMBL/GenBank/DDBJ whole genome shotgun (WGS) entry which is preliminary data.</text>
</comment>
<proteinExistence type="predicted"/>
<sequence>MCRYLFASRRASLSRFGNLRPASHGFRCLVLILDCEFFLAPLDWVVKAYSTWSAVTVNGIMNVGLQADFNSRISAKEYQASSPVYLLCHLEQRPAEYSTYWFVLALIDAVRDWERDWEIYRYLETNLATMRLFSPARMGR</sequence>
<dbReference type="InParanoid" id="A0A409WNH6"/>
<keyword evidence="2" id="KW-1185">Reference proteome</keyword>